<keyword evidence="3" id="KW-1185">Reference proteome</keyword>
<accession>A0A6M5Z2P7</accession>
<gene>
    <name evidence="2" type="ORF">FTUN_8320</name>
</gene>
<reference evidence="3" key="1">
    <citation type="submission" date="2020-05" db="EMBL/GenBank/DDBJ databases">
        <title>Frigoriglobus tundricola gen. nov., sp. nov., a psychrotolerant cellulolytic planctomycete of the family Gemmataceae with two divergent copies of 16S rRNA gene.</title>
        <authorList>
            <person name="Kulichevskaya I.S."/>
            <person name="Ivanova A.A."/>
            <person name="Naumoff D.G."/>
            <person name="Beletsky A.V."/>
            <person name="Rijpstra W.I.C."/>
            <person name="Sinninghe Damste J.S."/>
            <person name="Mardanov A.V."/>
            <person name="Ravin N.V."/>
            <person name="Dedysh S.N."/>
        </authorList>
    </citation>
    <scope>NUCLEOTIDE SEQUENCE [LARGE SCALE GENOMIC DNA]</scope>
    <source>
        <strain evidence="3">PL17</strain>
    </source>
</reference>
<dbReference type="PANTHER" id="PTHR33993:SF5">
    <property type="entry name" value="GLYOXALASE"/>
    <property type="match status" value="1"/>
</dbReference>
<dbReference type="Gene3D" id="3.10.180.10">
    <property type="entry name" value="2,3-Dihydroxybiphenyl 1,2-Dioxygenase, domain 1"/>
    <property type="match status" value="1"/>
</dbReference>
<feature type="domain" description="VOC" evidence="1">
    <location>
        <begin position="6"/>
        <end position="124"/>
    </location>
</feature>
<dbReference type="InterPro" id="IPR029068">
    <property type="entry name" value="Glyas_Bleomycin-R_OHBP_Dase"/>
</dbReference>
<dbReference type="PANTHER" id="PTHR33993">
    <property type="entry name" value="GLYOXALASE-RELATED"/>
    <property type="match status" value="1"/>
</dbReference>
<dbReference type="KEGG" id="ftj:FTUN_8320"/>
<dbReference type="GO" id="GO:0051213">
    <property type="term" value="F:dioxygenase activity"/>
    <property type="evidence" value="ECO:0007669"/>
    <property type="project" value="UniProtKB-KW"/>
</dbReference>
<sequence length="134" mass="15035">MARVTGIGGVFFKSNDPAALAAWYQKHLGMVLEKSFGGAILRWPDDRAEDKGLTVWHLADKGSQWFSPSDSSFMINYRVDDLGELLAGLRANGVEVLKGPESHENGRFAWVMDPDGNKVELWEPKIWNEKNKTD</sequence>
<keyword evidence="2" id="KW-0223">Dioxygenase</keyword>
<dbReference type="CDD" id="cd06587">
    <property type="entry name" value="VOC"/>
    <property type="match status" value="1"/>
</dbReference>
<dbReference type="EMBL" id="CP053452">
    <property type="protein sequence ID" value="QJX00688.1"/>
    <property type="molecule type" value="Genomic_DNA"/>
</dbReference>
<dbReference type="Pfam" id="PF00903">
    <property type="entry name" value="Glyoxalase"/>
    <property type="match status" value="1"/>
</dbReference>
<dbReference type="InterPro" id="IPR052164">
    <property type="entry name" value="Anthracycline_SecMetBiosynth"/>
</dbReference>
<organism evidence="2 3">
    <name type="scientific">Frigoriglobus tundricola</name>
    <dbReference type="NCBI Taxonomy" id="2774151"/>
    <lineage>
        <taxon>Bacteria</taxon>
        <taxon>Pseudomonadati</taxon>
        <taxon>Planctomycetota</taxon>
        <taxon>Planctomycetia</taxon>
        <taxon>Gemmatales</taxon>
        <taxon>Gemmataceae</taxon>
        <taxon>Frigoriglobus</taxon>
    </lineage>
</organism>
<evidence type="ECO:0000313" key="2">
    <source>
        <dbReference type="EMBL" id="QJX00688.1"/>
    </source>
</evidence>
<dbReference type="RefSeq" id="WP_171475386.1">
    <property type="nucleotide sequence ID" value="NZ_CP053452.2"/>
</dbReference>
<evidence type="ECO:0000259" key="1">
    <source>
        <dbReference type="PROSITE" id="PS51819"/>
    </source>
</evidence>
<dbReference type="SUPFAM" id="SSF54593">
    <property type="entry name" value="Glyoxalase/Bleomycin resistance protein/Dihydroxybiphenyl dioxygenase"/>
    <property type="match status" value="1"/>
</dbReference>
<evidence type="ECO:0000313" key="3">
    <source>
        <dbReference type="Proteomes" id="UP000503447"/>
    </source>
</evidence>
<protein>
    <submittedName>
        <fullName evidence="2">Glyoxalase/Bleomycin resistance protein/Dioxygenase family protein</fullName>
    </submittedName>
</protein>
<dbReference type="Proteomes" id="UP000503447">
    <property type="component" value="Chromosome"/>
</dbReference>
<dbReference type="AlphaFoldDB" id="A0A6M5Z2P7"/>
<dbReference type="InterPro" id="IPR004360">
    <property type="entry name" value="Glyas_Fos-R_dOase_dom"/>
</dbReference>
<dbReference type="PROSITE" id="PS51819">
    <property type="entry name" value="VOC"/>
    <property type="match status" value="1"/>
</dbReference>
<dbReference type="InterPro" id="IPR037523">
    <property type="entry name" value="VOC_core"/>
</dbReference>
<keyword evidence="2" id="KW-0560">Oxidoreductase</keyword>
<name>A0A6M5Z2P7_9BACT</name>
<proteinExistence type="predicted"/>